<evidence type="ECO:0000313" key="2">
    <source>
        <dbReference type="Proteomes" id="UP001165960"/>
    </source>
</evidence>
<sequence length="70" mass="7789">MVPNSGPWSLLGQSLSYIIKLAPILWWALPAGLAVPHPEPPNASIYNWLPDTPSLAIRTVCYCYELHDET</sequence>
<name>A0ACC2SYW6_9FUNG</name>
<proteinExistence type="predicted"/>
<reference evidence="1" key="1">
    <citation type="submission" date="2022-04" db="EMBL/GenBank/DDBJ databases">
        <title>Genome of the entomopathogenic fungus Entomophthora muscae.</title>
        <authorList>
            <person name="Elya C."/>
            <person name="Lovett B.R."/>
            <person name="Lee E."/>
            <person name="Macias A.M."/>
            <person name="Hajek A.E."/>
            <person name="De Bivort B.L."/>
            <person name="Kasson M.T."/>
            <person name="De Fine Licht H.H."/>
            <person name="Stajich J.E."/>
        </authorList>
    </citation>
    <scope>NUCLEOTIDE SEQUENCE</scope>
    <source>
        <strain evidence="1">Berkeley</strain>
    </source>
</reference>
<gene>
    <name evidence="1" type="ORF">DSO57_1038921</name>
</gene>
<dbReference type="EMBL" id="QTSX02004103">
    <property type="protein sequence ID" value="KAJ9067454.1"/>
    <property type="molecule type" value="Genomic_DNA"/>
</dbReference>
<comment type="caution">
    <text evidence="1">The sequence shown here is derived from an EMBL/GenBank/DDBJ whole genome shotgun (WGS) entry which is preliminary data.</text>
</comment>
<evidence type="ECO:0000313" key="1">
    <source>
        <dbReference type="EMBL" id="KAJ9067454.1"/>
    </source>
</evidence>
<dbReference type="Proteomes" id="UP001165960">
    <property type="component" value="Unassembled WGS sequence"/>
</dbReference>
<protein>
    <submittedName>
        <fullName evidence="1">Uncharacterized protein</fullName>
    </submittedName>
</protein>
<organism evidence="1 2">
    <name type="scientific">Entomophthora muscae</name>
    <dbReference type="NCBI Taxonomy" id="34485"/>
    <lineage>
        <taxon>Eukaryota</taxon>
        <taxon>Fungi</taxon>
        <taxon>Fungi incertae sedis</taxon>
        <taxon>Zoopagomycota</taxon>
        <taxon>Entomophthoromycotina</taxon>
        <taxon>Entomophthoromycetes</taxon>
        <taxon>Entomophthorales</taxon>
        <taxon>Entomophthoraceae</taxon>
        <taxon>Entomophthora</taxon>
    </lineage>
</organism>
<keyword evidence="2" id="KW-1185">Reference proteome</keyword>
<accession>A0ACC2SYW6</accession>